<feature type="domain" description="HNH nuclease" evidence="2">
    <location>
        <begin position="51"/>
        <end position="95"/>
    </location>
</feature>
<dbReference type="SUPFAM" id="SSF54060">
    <property type="entry name" value="His-Me finger endonucleases"/>
    <property type="match status" value="1"/>
</dbReference>
<dbReference type="Proteomes" id="UP000224265">
    <property type="component" value="Segment"/>
</dbReference>
<evidence type="ECO:0000259" key="2">
    <source>
        <dbReference type="Pfam" id="PF13392"/>
    </source>
</evidence>
<evidence type="ECO:0000256" key="1">
    <source>
        <dbReference type="SAM" id="MobiDB-lite"/>
    </source>
</evidence>
<protein>
    <submittedName>
        <fullName evidence="3">HNH endonuclease</fullName>
    </submittedName>
</protein>
<gene>
    <name evidence="3" type="ORF">SEA_WEISS13_90</name>
</gene>
<evidence type="ECO:0000313" key="3">
    <source>
        <dbReference type="EMBL" id="AMB17304.1"/>
    </source>
</evidence>
<keyword evidence="3" id="KW-0378">Hydrolase</keyword>
<dbReference type="InterPro" id="IPR044925">
    <property type="entry name" value="His-Me_finger_sf"/>
</dbReference>
<feature type="compositionally biased region" description="Basic and acidic residues" evidence="1">
    <location>
        <begin position="89"/>
        <end position="100"/>
    </location>
</feature>
<keyword evidence="3" id="KW-0255">Endonuclease</keyword>
<dbReference type="Gene3D" id="3.90.75.20">
    <property type="match status" value="1"/>
</dbReference>
<evidence type="ECO:0000313" key="4">
    <source>
        <dbReference type="Proteomes" id="UP000224265"/>
    </source>
</evidence>
<dbReference type="EMBL" id="KT591076">
    <property type="protein sequence ID" value="AMB17304.1"/>
    <property type="molecule type" value="Genomic_DNA"/>
</dbReference>
<dbReference type="GO" id="GO:0004519">
    <property type="term" value="F:endonuclease activity"/>
    <property type="evidence" value="ECO:0007669"/>
    <property type="project" value="UniProtKB-KW"/>
</dbReference>
<dbReference type="InterPro" id="IPR003615">
    <property type="entry name" value="HNH_nuc"/>
</dbReference>
<organism evidence="3 4">
    <name type="scientific">Mycobacterium phage Weiss13</name>
    <dbReference type="NCBI Taxonomy" id="1784843"/>
    <lineage>
        <taxon>Viruses</taxon>
        <taxon>Duplodnaviria</taxon>
        <taxon>Heunggongvirae</taxon>
        <taxon>Uroviricota</taxon>
        <taxon>Caudoviricetes</taxon>
        <taxon>Papyrusvirus</taxon>
        <taxon>Papyrusvirus send513</taxon>
    </lineage>
</organism>
<keyword evidence="3" id="KW-0540">Nuclease</keyword>
<reference evidence="3 4" key="1">
    <citation type="submission" date="2015-08" db="EMBL/GenBank/DDBJ databases">
        <authorList>
            <person name="Adams C.A."/>
            <person name="Ardeshna N.S."/>
            <person name="Badithe A.V."/>
            <person name="Badrani J.H."/>
            <person name="Birkholz E.A."/>
            <person name="Butler M."/>
            <person name="Chu A."/>
            <person name="Farmer C.N."/>
            <person name="Frischer G.M."/>
            <person name="Hsieh L.Y."/>
            <person name="Jackson K.B."/>
            <person name="Kagy D.N."/>
            <person name="Kendall J.C."/>
            <person name="Lin C.Y."/>
            <person name="Morgan M.N."/>
            <person name="Nachnani R."/>
            <person name="Nadeau S.M."/>
            <person name="Parikh M."/>
            <person name="Perez M.V."/>
            <person name="Peters C.E."/>
            <person name="Pogliano J."/>
            <person name="Popescu N.I."/>
            <person name="Shiao R."/>
            <person name="Song C.L."/>
            <person name="Ting J.M."/>
            <person name="Udani D.R."/>
            <person name="Waller L.B."/>
            <person name="Wang A.Y."/>
            <person name="Wu C.E."/>
            <person name="Yang A.B."/>
            <person name="Yao J."/>
            <person name="Zhang B.H."/>
            <person name="Anders K.R."/>
            <person name="Bradley K.W."/>
            <person name="Asai D.J."/>
            <person name="Bowman C.A."/>
            <person name="Russell D.A."/>
            <person name="Pope W.H."/>
            <person name="Jacobs-Sera D."/>
            <person name="Hendrix R.W."/>
            <person name="Hatfull G.F."/>
        </authorList>
    </citation>
    <scope>NUCLEOTIDE SEQUENCE [LARGE SCALE GENOMIC DNA]</scope>
</reference>
<name>A0A0Y0A9I9_9CAUD</name>
<accession>A0A0Y0A9I9</accession>
<feature type="compositionally biased region" description="Basic residues" evidence="1">
    <location>
        <begin position="101"/>
        <end position="112"/>
    </location>
</feature>
<proteinExistence type="predicted"/>
<sequence length="112" mass="12971">MKPREIPYAPNYFALKDGTILGPQGELTPTLDRYGYAYVHITRNGRSKRCAVHQLILLTYRGPCPPGKTQCRHLNGIPSDNRLQNLKWGSHEENELDKQWHSKHPGKVRPWR</sequence>
<feature type="region of interest" description="Disordered" evidence="1">
    <location>
        <begin position="75"/>
        <end position="112"/>
    </location>
</feature>
<dbReference type="Pfam" id="PF13392">
    <property type="entry name" value="HNH_3"/>
    <property type="match status" value="1"/>
</dbReference>